<protein>
    <submittedName>
        <fullName evidence="1">Uncharacterized protein</fullName>
    </submittedName>
</protein>
<evidence type="ECO:0000313" key="2">
    <source>
        <dbReference type="Proteomes" id="UP000790709"/>
    </source>
</evidence>
<sequence length="196" mass="22005">MQCPDPRRPGGFRRCWQSLSVFDGEGAQINTTPVPRNRLQYSLLNAQVLSSIKHSPESSGVKHASARRIAQDEWHRANGSRSEKRVSGQTRGGSVTMDDERCPIIWLYHLETPERTNAPEGLTTFYLLPIEEASGTRGEVRWAEWGGDDSRLTRTPKMVPKDAAGIASFGFSELHENAKTFAGTYPRTFAHDYVVW</sequence>
<dbReference type="EMBL" id="MU267152">
    <property type="protein sequence ID" value="KAH7917268.1"/>
    <property type="molecule type" value="Genomic_DNA"/>
</dbReference>
<gene>
    <name evidence="1" type="ORF">BV22DRAFT_1052555</name>
</gene>
<proteinExistence type="predicted"/>
<organism evidence="1 2">
    <name type="scientific">Leucogyrophana mollusca</name>
    <dbReference type="NCBI Taxonomy" id="85980"/>
    <lineage>
        <taxon>Eukaryota</taxon>
        <taxon>Fungi</taxon>
        <taxon>Dikarya</taxon>
        <taxon>Basidiomycota</taxon>
        <taxon>Agaricomycotina</taxon>
        <taxon>Agaricomycetes</taxon>
        <taxon>Agaricomycetidae</taxon>
        <taxon>Boletales</taxon>
        <taxon>Boletales incertae sedis</taxon>
        <taxon>Leucogyrophana</taxon>
    </lineage>
</organism>
<name>A0ACB8AWK9_9AGAM</name>
<comment type="caution">
    <text evidence="1">The sequence shown here is derived from an EMBL/GenBank/DDBJ whole genome shotgun (WGS) entry which is preliminary data.</text>
</comment>
<keyword evidence="2" id="KW-1185">Reference proteome</keyword>
<reference evidence="1" key="1">
    <citation type="journal article" date="2021" name="New Phytol.">
        <title>Evolutionary innovations through gain and loss of genes in the ectomycorrhizal Boletales.</title>
        <authorList>
            <person name="Wu G."/>
            <person name="Miyauchi S."/>
            <person name="Morin E."/>
            <person name="Kuo A."/>
            <person name="Drula E."/>
            <person name="Varga T."/>
            <person name="Kohler A."/>
            <person name="Feng B."/>
            <person name="Cao Y."/>
            <person name="Lipzen A."/>
            <person name="Daum C."/>
            <person name="Hundley H."/>
            <person name="Pangilinan J."/>
            <person name="Johnson J."/>
            <person name="Barry K."/>
            <person name="LaButti K."/>
            <person name="Ng V."/>
            <person name="Ahrendt S."/>
            <person name="Min B."/>
            <person name="Choi I.G."/>
            <person name="Park H."/>
            <person name="Plett J.M."/>
            <person name="Magnuson J."/>
            <person name="Spatafora J.W."/>
            <person name="Nagy L.G."/>
            <person name="Henrissat B."/>
            <person name="Grigoriev I.V."/>
            <person name="Yang Z.L."/>
            <person name="Xu J."/>
            <person name="Martin F.M."/>
        </authorList>
    </citation>
    <scope>NUCLEOTIDE SEQUENCE</scope>
    <source>
        <strain evidence="1">KUC20120723A-06</strain>
    </source>
</reference>
<evidence type="ECO:0000313" key="1">
    <source>
        <dbReference type="EMBL" id="KAH7917268.1"/>
    </source>
</evidence>
<dbReference type="Proteomes" id="UP000790709">
    <property type="component" value="Unassembled WGS sequence"/>
</dbReference>
<accession>A0ACB8AWK9</accession>